<dbReference type="InterPro" id="IPR050678">
    <property type="entry name" value="DNA_Partitioning_ATPase"/>
</dbReference>
<protein>
    <submittedName>
        <fullName evidence="2">ParA family protein</fullName>
    </submittedName>
</protein>
<sequence>MKTFAIVNRKGGVGKTTTAVNLAYVLATSCRLRVLLVDADGQANATQILLPPGEYAGLGALLRGLSICYDELVKQTDVPGLDVLPASADLWALDLEADKGAHTYSAVMNMRDALEEDGAYDVMVIDCPPNLSAACVSAILASDAVIIPVLSDACSSTGVADLVEQIDSLRYIRPEIRVAGVLVNQWHRSPVVEDSVAYLREEGLVPVYDTVIRRTDKVPESSWARMAVQAWSPFCSAARDYRAWVAELAAKEGIQYGQA</sequence>
<dbReference type="Gene3D" id="3.40.50.300">
    <property type="entry name" value="P-loop containing nucleotide triphosphate hydrolases"/>
    <property type="match status" value="1"/>
</dbReference>
<feature type="domain" description="AAA" evidence="1">
    <location>
        <begin position="1"/>
        <end position="170"/>
    </location>
</feature>
<organism evidence="2 3">
    <name type="scientific">Candidatus Flavonifractor intestinigallinarum</name>
    <dbReference type="NCBI Taxonomy" id="2838586"/>
    <lineage>
        <taxon>Bacteria</taxon>
        <taxon>Bacillati</taxon>
        <taxon>Bacillota</taxon>
        <taxon>Clostridia</taxon>
        <taxon>Eubacteriales</taxon>
        <taxon>Oscillospiraceae</taxon>
        <taxon>Flavonifractor</taxon>
    </lineage>
</organism>
<dbReference type="EMBL" id="DWXO01000084">
    <property type="protein sequence ID" value="HJB81099.1"/>
    <property type="molecule type" value="Genomic_DNA"/>
</dbReference>
<proteinExistence type="predicted"/>
<name>A0A9D2MNE7_9FIRM</name>
<gene>
    <name evidence="2" type="ORF">H9712_08935</name>
</gene>
<evidence type="ECO:0000313" key="2">
    <source>
        <dbReference type="EMBL" id="HJB81099.1"/>
    </source>
</evidence>
<dbReference type="PANTHER" id="PTHR13696">
    <property type="entry name" value="P-LOOP CONTAINING NUCLEOSIDE TRIPHOSPHATE HYDROLASE"/>
    <property type="match status" value="1"/>
</dbReference>
<dbReference type="InterPro" id="IPR025669">
    <property type="entry name" value="AAA_dom"/>
</dbReference>
<dbReference type="PROSITE" id="PS51257">
    <property type="entry name" value="PROKAR_LIPOPROTEIN"/>
    <property type="match status" value="1"/>
</dbReference>
<evidence type="ECO:0000313" key="3">
    <source>
        <dbReference type="Proteomes" id="UP000823921"/>
    </source>
</evidence>
<accession>A0A9D2MNE7</accession>
<dbReference type="PANTHER" id="PTHR13696:SF99">
    <property type="entry name" value="COBYRINIC ACID AC-DIAMIDE SYNTHASE"/>
    <property type="match status" value="1"/>
</dbReference>
<comment type="caution">
    <text evidence="2">The sequence shown here is derived from an EMBL/GenBank/DDBJ whole genome shotgun (WGS) entry which is preliminary data.</text>
</comment>
<dbReference type="CDD" id="cd02042">
    <property type="entry name" value="ParAB_family"/>
    <property type="match status" value="1"/>
</dbReference>
<dbReference type="PIRSF" id="PIRSF009320">
    <property type="entry name" value="Nuc_binding_HP_1000"/>
    <property type="match status" value="1"/>
</dbReference>
<reference evidence="2" key="2">
    <citation type="submission" date="2021-04" db="EMBL/GenBank/DDBJ databases">
        <authorList>
            <person name="Gilroy R."/>
        </authorList>
    </citation>
    <scope>NUCLEOTIDE SEQUENCE</scope>
    <source>
        <strain evidence="2">CHK192-8294</strain>
    </source>
</reference>
<dbReference type="SUPFAM" id="SSF52540">
    <property type="entry name" value="P-loop containing nucleoside triphosphate hydrolases"/>
    <property type="match status" value="1"/>
</dbReference>
<dbReference type="Proteomes" id="UP000823921">
    <property type="component" value="Unassembled WGS sequence"/>
</dbReference>
<evidence type="ECO:0000259" key="1">
    <source>
        <dbReference type="Pfam" id="PF13614"/>
    </source>
</evidence>
<dbReference type="Pfam" id="PF13614">
    <property type="entry name" value="AAA_31"/>
    <property type="match status" value="1"/>
</dbReference>
<dbReference type="AlphaFoldDB" id="A0A9D2MNE7"/>
<reference evidence="2" key="1">
    <citation type="journal article" date="2021" name="PeerJ">
        <title>Extensive microbial diversity within the chicken gut microbiome revealed by metagenomics and culture.</title>
        <authorList>
            <person name="Gilroy R."/>
            <person name="Ravi A."/>
            <person name="Getino M."/>
            <person name="Pursley I."/>
            <person name="Horton D.L."/>
            <person name="Alikhan N.F."/>
            <person name="Baker D."/>
            <person name="Gharbi K."/>
            <person name="Hall N."/>
            <person name="Watson M."/>
            <person name="Adriaenssens E.M."/>
            <person name="Foster-Nyarko E."/>
            <person name="Jarju S."/>
            <person name="Secka A."/>
            <person name="Antonio M."/>
            <person name="Oren A."/>
            <person name="Chaudhuri R.R."/>
            <person name="La Ragione R."/>
            <person name="Hildebrand F."/>
            <person name="Pallen M.J."/>
        </authorList>
    </citation>
    <scope>NUCLEOTIDE SEQUENCE</scope>
    <source>
        <strain evidence="2">CHK192-8294</strain>
    </source>
</reference>
<dbReference type="InterPro" id="IPR027417">
    <property type="entry name" value="P-loop_NTPase"/>
</dbReference>